<keyword evidence="3" id="KW-1185">Reference proteome</keyword>
<sequence>MSVKQKLGTYEPTEDFQQQWEVILPVTESNDNLTVIVTVTDYVERPSPTGPIYHCIISTGAGWATNGKRHCESASHWLQIAQQEEADRLAALLSVANDMHVNENTDNSEPELDHTTQEQGEDDSHKTHHWGRIYVFMRLHNKVQPDKSVHTLNDDLNKLEASSAHLNLTSTDGWATGCLWQQVLESELQATESAGEHCMGQDVPAIRTNTQLDRVNTSPWYPFKIQVGPNGVTHDWTHAFNVIQTPLR</sequence>
<dbReference type="EMBL" id="AJIL01000051">
    <property type="protein sequence ID" value="KNE98922.1"/>
    <property type="molecule type" value="Genomic_DNA"/>
</dbReference>
<name>A0A0L0VI09_9BASI</name>
<protein>
    <submittedName>
        <fullName evidence="2">Uncharacterized protein</fullName>
    </submittedName>
</protein>
<dbReference type="Proteomes" id="UP000054564">
    <property type="component" value="Unassembled WGS sequence"/>
</dbReference>
<comment type="caution">
    <text evidence="2">The sequence shown here is derived from an EMBL/GenBank/DDBJ whole genome shotgun (WGS) entry which is preliminary data.</text>
</comment>
<dbReference type="AlphaFoldDB" id="A0A0L0VI09"/>
<evidence type="ECO:0000313" key="3">
    <source>
        <dbReference type="Proteomes" id="UP000054564"/>
    </source>
</evidence>
<evidence type="ECO:0000256" key="1">
    <source>
        <dbReference type="SAM" id="MobiDB-lite"/>
    </source>
</evidence>
<accession>A0A0L0VI09</accession>
<organism evidence="2 3">
    <name type="scientific">Puccinia striiformis f. sp. tritici PST-78</name>
    <dbReference type="NCBI Taxonomy" id="1165861"/>
    <lineage>
        <taxon>Eukaryota</taxon>
        <taxon>Fungi</taxon>
        <taxon>Dikarya</taxon>
        <taxon>Basidiomycota</taxon>
        <taxon>Pucciniomycotina</taxon>
        <taxon>Pucciniomycetes</taxon>
        <taxon>Pucciniales</taxon>
        <taxon>Pucciniaceae</taxon>
        <taxon>Puccinia</taxon>
    </lineage>
</organism>
<gene>
    <name evidence="2" type="ORF">PSTG_07767</name>
</gene>
<evidence type="ECO:0000313" key="2">
    <source>
        <dbReference type="EMBL" id="KNE98922.1"/>
    </source>
</evidence>
<feature type="region of interest" description="Disordered" evidence="1">
    <location>
        <begin position="101"/>
        <end position="126"/>
    </location>
</feature>
<reference evidence="3" key="1">
    <citation type="submission" date="2014-03" db="EMBL/GenBank/DDBJ databases">
        <title>The Genome Sequence of Puccinia striiformis f. sp. tritici PST-78.</title>
        <authorList>
            <consortium name="The Broad Institute Genome Sequencing Platform"/>
            <person name="Cuomo C."/>
            <person name="Hulbert S."/>
            <person name="Chen X."/>
            <person name="Walker B."/>
            <person name="Young S.K."/>
            <person name="Zeng Q."/>
            <person name="Gargeya S."/>
            <person name="Fitzgerald M."/>
            <person name="Haas B."/>
            <person name="Abouelleil A."/>
            <person name="Alvarado L."/>
            <person name="Arachchi H.M."/>
            <person name="Berlin A.M."/>
            <person name="Chapman S.B."/>
            <person name="Goldberg J."/>
            <person name="Griggs A."/>
            <person name="Gujja S."/>
            <person name="Hansen M."/>
            <person name="Howarth C."/>
            <person name="Imamovic A."/>
            <person name="Larimer J."/>
            <person name="McCowan C."/>
            <person name="Montmayeur A."/>
            <person name="Murphy C."/>
            <person name="Neiman D."/>
            <person name="Pearson M."/>
            <person name="Priest M."/>
            <person name="Roberts A."/>
            <person name="Saif S."/>
            <person name="Shea T."/>
            <person name="Sisk P."/>
            <person name="Sykes S."/>
            <person name="Wortman J."/>
            <person name="Nusbaum C."/>
            <person name="Birren B."/>
        </authorList>
    </citation>
    <scope>NUCLEOTIDE SEQUENCE [LARGE SCALE GENOMIC DNA]</scope>
    <source>
        <strain evidence="3">race PST-78</strain>
    </source>
</reference>
<proteinExistence type="predicted"/>